<comment type="function">
    <text evidence="5">Specifically catalyzes the decarboxylation of meso-diaminopimelate (meso-DAP) to L-lysine.</text>
</comment>
<dbReference type="SUPFAM" id="SSF51419">
    <property type="entry name" value="PLP-binding barrel"/>
    <property type="match status" value="1"/>
</dbReference>
<dbReference type="Proteomes" id="UP000294558">
    <property type="component" value="Unassembled WGS sequence"/>
</dbReference>
<evidence type="ECO:0000256" key="7">
    <source>
        <dbReference type="PIRSR" id="PIRSR600183-50"/>
    </source>
</evidence>
<dbReference type="PRINTS" id="PR01179">
    <property type="entry name" value="ODADCRBXLASE"/>
</dbReference>
<comment type="subunit">
    <text evidence="5">Homodimer.</text>
</comment>
<proteinExistence type="inferred from homology"/>
<comment type="similarity">
    <text evidence="5">Belongs to the Orn/Lys/Arg decarboxylase class-II family. LysA subfamily.</text>
</comment>
<dbReference type="Pfam" id="PF02784">
    <property type="entry name" value="Orn_Arg_deC_N"/>
    <property type="match status" value="1"/>
</dbReference>
<feature type="binding site" evidence="5">
    <location>
        <position position="354"/>
    </location>
    <ligand>
        <name>substrate</name>
    </ligand>
</feature>
<dbReference type="CDD" id="cd06828">
    <property type="entry name" value="PLPDE_III_DapDC"/>
    <property type="match status" value="1"/>
</dbReference>
<dbReference type="PANTHER" id="PTHR43727">
    <property type="entry name" value="DIAMINOPIMELATE DECARBOXYLASE"/>
    <property type="match status" value="1"/>
</dbReference>
<dbReference type="OrthoDB" id="9802241at2"/>
<evidence type="ECO:0000256" key="6">
    <source>
        <dbReference type="NCBIfam" id="TIGR01048"/>
    </source>
</evidence>
<feature type="binding site" evidence="5">
    <location>
        <position position="326"/>
    </location>
    <ligand>
        <name>substrate</name>
    </ligand>
</feature>
<accession>A0A4R7HXK9</accession>
<feature type="domain" description="Orn/DAP/Arg decarboxylase 2 N-terminal" evidence="10">
    <location>
        <begin position="46"/>
        <end position="289"/>
    </location>
</feature>
<dbReference type="InterPro" id="IPR009006">
    <property type="entry name" value="Ala_racemase/Decarboxylase_C"/>
</dbReference>
<dbReference type="InterPro" id="IPR029066">
    <property type="entry name" value="PLP-binding_barrel"/>
</dbReference>
<feature type="binding site" evidence="5">
    <location>
        <begin position="282"/>
        <end position="285"/>
    </location>
    <ligand>
        <name>pyridoxal 5'-phosphate</name>
        <dbReference type="ChEBI" id="CHEBI:597326"/>
    </ligand>
</feature>
<reference evidence="11 12" key="1">
    <citation type="submission" date="2019-03" db="EMBL/GenBank/DDBJ databases">
        <title>Sequencing the genomes of 1000 actinobacteria strains.</title>
        <authorList>
            <person name="Klenk H.-P."/>
        </authorList>
    </citation>
    <scope>NUCLEOTIDE SEQUENCE [LARGE SCALE GENOMIC DNA]</scope>
    <source>
        <strain evidence="11 12">DSM 18936</strain>
    </source>
</reference>
<evidence type="ECO:0000259" key="10">
    <source>
        <dbReference type="Pfam" id="PF02784"/>
    </source>
</evidence>
<dbReference type="InterPro" id="IPR022644">
    <property type="entry name" value="De-COase2_N"/>
</dbReference>
<name>A0A4R7HXK9_9ACTN</name>
<dbReference type="NCBIfam" id="TIGR01048">
    <property type="entry name" value="lysA"/>
    <property type="match status" value="1"/>
</dbReference>
<keyword evidence="12" id="KW-1185">Reference proteome</keyword>
<evidence type="ECO:0000256" key="3">
    <source>
        <dbReference type="ARBA" id="ARBA00022898"/>
    </source>
</evidence>
<protein>
    <recommendedName>
        <fullName evidence="5 6">Diaminopimelate decarboxylase</fullName>
        <shortName evidence="5">DAP decarboxylase</shortName>
        <shortName evidence="5">DAPDC</shortName>
        <ecNumber evidence="5 6">4.1.1.20</ecNumber>
    </recommendedName>
</protein>
<gene>
    <name evidence="5" type="primary">lysA</name>
    <name evidence="11" type="ORF">BDK89_1031</name>
</gene>
<evidence type="ECO:0000256" key="8">
    <source>
        <dbReference type="RuleBase" id="RU003738"/>
    </source>
</evidence>
<keyword evidence="5" id="KW-0028">Amino-acid biosynthesis</keyword>
<dbReference type="PANTHER" id="PTHR43727:SF2">
    <property type="entry name" value="GROUP IV DECARBOXYLASE"/>
    <property type="match status" value="1"/>
</dbReference>
<evidence type="ECO:0000313" key="11">
    <source>
        <dbReference type="EMBL" id="TDT15460.1"/>
    </source>
</evidence>
<dbReference type="HAMAP" id="MF_02120">
    <property type="entry name" value="LysA"/>
    <property type="match status" value="1"/>
</dbReference>
<comment type="cofactor">
    <cofactor evidence="1 5 7 8">
        <name>pyridoxal 5'-phosphate</name>
        <dbReference type="ChEBI" id="CHEBI:597326"/>
    </cofactor>
</comment>
<dbReference type="InterPro" id="IPR022653">
    <property type="entry name" value="De-COase2_pyr-phos_BS"/>
</dbReference>
<dbReference type="SUPFAM" id="SSF50621">
    <property type="entry name" value="Alanine racemase C-terminal domain-like"/>
    <property type="match status" value="1"/>
</dbReference>
<feature type="binding site" evidence="5">
    <location>
        <position position="383"/>
    </location>
    <ligand>
        <name>pyridoxal 5'-phosphate</name>
        <dbReference type="ChEBI" id="CHEBI:597326"/>
    </ligand>
</feature>
<keyword evidence="3 5" id="KW-0663">Pyridoxal phosphate</keyword>
<dbReference type="PROSITE" id="PS00878">
    <property type="entry name" value="ODR_DC_2_1"/>
    <property type="match status" value="1"/>
</dbReference>
<comment type="pathway">
    <text evidence="5 8">Amino-acid biosynthesis; L-lysine biosynthesis via DAP pathway; L-lysine from DL-2,6-diaminopimelate: step 1/1.</text>
</comment>
<evidence type="ECO:0000256" key="4">
    <source>
        <dbReference type="ARBA" id="ARBA00023239"/>
    </source>
</evidence>
<sequence length="426" mass="45453">MSVLPRHLLPDNAAVADDGWLTIGGCSVRDLAAEFGTPLFVYDEEHLRARCREAVEAFGHGNAYYASKAFLCKAMARLAYDEGMKLDVATGGELHIAISAGVPAPACALHGNNKSVAELRMAIEHRVGHIVVDSFDELDRIDALMAEEVGPTPKVLLRITPGVEAHTHEFISTGQDDSKFGFNLANGDALRAVERARRSSSVELVGLHCHIGSNVFVASSFGKAAEVMANFAAPFDLPELVLGGGLGVPYVEGEEAPTLTQWGNVLRDACDALGVRSRVGVEPGRSIVAVAAITVYTLGTIKPIPGVRTYYSVDGGMSDNPRPVLYGSGYESFLPRAPFADRTAEGRLVGKHCESGDVLLREARLPADAAVGDLVATPVTGAYGRSMGSNYNQITRPPVVFVRDGDARLVIRRETFDDLLATDVGH</sequence>
<keyword evidence="5 8" id="KW-0457">Lysine biosynthesis</keyword>
<dbReference type="GO" id="GO:0009089">
    <property type="term" value="P:lysine biosynthetic process via diaminopimelate"/>
    <property type="evidence" value="ECO:0007669"/>
    <property type="project" value="UniProtKB-UniRule"/>
</dbReference>
<feature type="binding site" evidence="5">
    <location>
        <position position="245"/>
    </location>
    <ligand>
        <name>pyridoxal 5'-phosphate</name>
        <dbReference type="ChEBI" id="CHEBI:597326"/>
    </ligand>
</feature>
<keyword evidence="2 5" id="KW-0210">Decarboxylase</keyword>
<evidence type="ECO:0000256" key="2">
    <source>
        <dbReference type="ARBA" id="ARBA00022793"/>
    </source>
</evidence>
<dbReference type="UniPathway" id="UPA00034">
    <property type="reaction ID" value="UER00027"/>
</dbReference>
<dbReference type="FunFam" id="3.20.20.10:FF:000003">
    <property type="entry name" value="Diaminopimelate decarboxylase"/>
    <property type="match status" value="1"/>
</dbReference>
<dbReference type="InterPro" id="IPR002986">
    <property type="entry name" value="DAP_deCOOHase_LysA"/>
</dbReference>
<dbReference type="Gene3D" id="2.40.37.10">
    <property type="entry name" value="Lyase, Ornithine Decarboxylase, Chain A, domain 1"/>
    <property type="match status" value="1"/>
</dbReference>
<feature type="binding site" evidence="5">
    <location>
        <position position="285"/>
    </location>
    <ligand>
        <name>substrate</name>
    </ligand>
</feature>
<feature type="binding site" evidence="5">
    <location>
        <position position="383"/>
    </location>
    <ligand>
        <name>substrate</name>
    </ligand>
</feature>
<feature type="binding site" evidence="5">
    <location>
        <position position="322"/>
    </location>
    <ligand>
        <name>substrate</name>
    </ligand>
</feature>
<evidence type="ECO:0000313" key="12">
    <source>
        <dbReference type="Proteomes" id="UP000294558"/>
    </source>
</evidence>
<dbReference type="GO" id="GO:0008836">
    <property type="term" value="F:diaminopimelate decarboxylase activity"/>
    <property type="evidence" value="ECO:0007669"/>
    <property type="project" value="UniProtKB-UniRule"/>
</dbReference>
<dbReference type="RefSeq" id="WP_133867904.1">
    <property type="nucleotide sequence ID" value="NZ_SOAU01000001.1"/>
</dbReference>
<feature type="active site" description="Proton donor" evidence="7">
    <location>
        <position position="353"/>
    </location>
</feature>
<dbReference type="Pfam" id="PF00278">
    <property type="entry name" value="Orn_DAP_Arg_deC"/>
    <property type="match status" value="1"/>
</dbReference>
<evidence type="ECO:0000256" key="1">
    <source>
        <dbReference type="ARBA" id="ARBA00001933"/>
    </source>
</evidence>
<comment type="catalytic activity">
    <reaction evidence="5 8">
        <text>meso-2,6-diaminopimelate + H(+) = L-lysine + CO2</text>
        <dbReference type="Rhea" id="RHEA:15101"/>
        <dbReference type="ChEBI" id="CHEBI:15378"/>
        <dbReference type="ChEBI" id="CHEBI:16526"/>
        <dbReference type="ChEBI" id="CHEBI:32551"/>
        <dbReference type="ChEBI" id="CHEBI:57791"/>
        <dbReference type="EC" id="4.1.1.20"/>
    </reaction>
</comment>
<evidence type="ECO:0000259" key="9">
    <source>
        <dbReference type="Pfam" id="PF00278"/>
    </source>
</evidence>
<organism evidence="11 12">
    <name type="scientific">Ilumatobacter fluminis</name>
    <dbReference type="NCBI Taxonomy" id="467091"/>
    <lineage>
        <taxon>Bacteria</taxon>
        <taxon>Bacillati</taxon>
        <taxon>Actinomycetota</taxon>
        <taxon>Acidimicrobiia</taxon>
        <taxon>Acidimicrobiales</taxon>
        <taxon>Ilumatobacteraceae</taxon>
        <taxon>Ilumatobacter</taxon>
    </lineage>
</organism>
<dbReference type="EMBL" id="SOAU01000001">
    <property type="protein sequence ID" value="TDT15460.1"/>
    <property type="molecule type" value="Genomic_DNA"/>
</dbReference>
<dbReference type="AlphaFoldDB" id="A0A4R7HXK9"/>
<dbReference type="Gene3D" id="3.20.20.10">
    <property type="entry name" value="Alanine racemase"/>
    <property type="match status" value="1"/>
</dbReference>
<feature type="domain" description="Orn/DAP/Arg decarboxylase 2 C-terminal" evidence="9">
    <location>
        <begin position="292"/>
        <end position="381"/>
    </location>
</feature>
<comment type="caution">
    <text evidence="11">The sequence shown here is derived from an EMBL/GenBank/DDBJ whole genome shotgun (WGS) entry which is preliminary data.</text>
</comment>
<dbReference type="PRINTS" id="PR01181">
    <property type="entry name" value="DAPDCRBXLASE"/>
</dbReference>
<evidence type="ECO:0000256" key="5">
    <source>
        <dbReference type="HAMAP-Rule" id="MF_02120"/>
    </source>
</evidence>
<dbReference type="EC" id="4.1.1.20" evidence="5 6"/>
<dbReference type="InterPro" id="IPR000183">
    <property type="entry name" value="Orn/DAP/Arg_de-COase"/>
</dbReference>
<dbReference type="InterPro" id="IPR022643">
    <property type="entry name" value="De-COase2_C"/>
</dbReference>
<dbReference type="GO" id="GO:0030170">
    <property type="term" value="F:pyridoxal phosphate binding"/>
    <property type="evidence" value="ECO:0007669"/>
    <property type="project" value="UniProtKB-UniRule"/>
</dbReference>
<feature type="modified residue" description="N6-(pyridoxal phosphate)lysine" evidence="5 7">
    <location>
        <position position="68"/>
    </location>
</feature>
<keyword evidence="4 5" id="KW-0456">Lyase</keyword>